<comment type="catalytic activity">
    <reaction evidence="1">
        <text>ATP + H2O = ADP + phosphate + H(+)</text>
        <dbReference type="Rhea" id="RHEA:13065"/>
        <dbReference type="ChEBI" id="CHEBI:15377"/>
        <dbReference type="ChEBI" id="CHEBI:15378"/>
        <dbReference type="ChEBI" id="CHEBI:30616"/>
        <dbReference type="ChEBI" id="CHEBI:43474"/>
        <dbReference type="ChEBI" id="CHEBI:456216"/>
        <dbReference type="EC" id="5.6.2.3"/>
    </reaction>
</comment>
<keyword evidence="1" id="KW-0347">Helicase</keyword>
<reference evidence="4" key="1">
    <citation type="submission" date="2021-11" db="EMBL/GenBank/DDBJ databases">
        <authorList>
            <person name="Schell T."/>
        </authorList>
    </citation>
    <scope>NUCLEOTIDE SEQUENCE</scope>
    <source>
        <strain evidence="4">M5</strain>
    </source>
</reference>
<evidence type="ECO:0000259" key="3">
    <source>
        <dbReference type="Pfam" id="PF05970"/>
    </source>
</evidence>
<dbReference type="Gene3D" id="3.40.50.300">
    <property type="entry name" value="P-loop containing nucleotide triphosphate hydrolases"/>
    <property type="match status" value="1"/>
</dbReference>
<dbReference type="GO" id="GO:0005524">
    <property type="term" value="F:ATP binding"/>
    <property type="evidence" value="ECO:0007669"/>
    <property type="project" value="UniProtKB-KW"/>
</dbReference>
<dbReference type="GO" id="GO:0006281">
    <property type="term" value="P:DNA repair"/>
    <property type="evidence" value="ECO:0007669"/>
    <property type="project" value="UniProtKB-KW"/>
</dbReference>
<organism evidence="4 5">
    <name type="scientific">Daphnia galeata</name>
    <dbReference type="NCBI Taxonomy" id="27404"/>
    <lineage>
        <taxon>Eukaryota</taxon>
        <taxon>Metazoa</taxon>
        <taxon>Ecdysozoa</taxon>
        <taxon>Arthropoda</taxon>
        <taxon>Crustacea</taxon>
        <taxon>Branchiopoda</taxon>
        <taxon>Diplostraca</taxon>
        <taxon>Cladocera</taxon>
        <taxon>Anomopoda</taxon>
        <taxon>Daphniidae</taxon>
        <taxon>Daphnia</taxon>
    </lineage>
</organism>
<keyword evidence="1" id="KW-0067">ATP-binding</keyword>
<keyword evidence="1" id="KW-0227">DNA damage</keyword>
<comment type="cofactor">
    <cofactor evidence="1">
        <name>Mg(2+)</name>
        <dbReference type="ChEBI" id="CHEBI:18420"/>
    </cofactor>
</comment>
<keyword evidence="5" id="KW-1185">Reference proteome</keyword>
<comment type="caution">
    <text evidence="4">The sequence shown here is derived from an EMBL/GenBank/DDBJ whole genome shotgun (WGS) entry which is preliminary data.</text>
</comment>
<dbReference type="AlphaFoldDB" id="A0A8J2RPW4"/>
<feature type="chain" id="PRO_5035173828" description="ATP-dependent DNA helicase" evidence="2">
    <location>
        <begin position="19"/>
        <end position="254"/>
    </location>
</feature>
<keyword evidence="2" id="KW-0732">Signal</keyword>
<dbReference type="EC" id="5.6.2.3" evidence="1"/>
<name>A0A8J2RPW4_9CRUS</name>
<feature type="signal peptide" evidence="2">
    <location>
        <begin position="1"/>
        <end position="18"/>
    </location>
</feature>
<dbReference type="GO" id="GO:0000723">
    <property type="term" value="P:telomere maintenance"/>
    <property type="evidence" value="ECO:0007669"/>
    <property type="project" value="InterPro"/>
</dbReference>
<dbReference type="GO" id="GO:0006310">
    <property type="term" value="P:DNA recombination"/>
    <property type="evidence" value="ECO:0007669"/>
    <property type="project" value="UniProtKB-KW"/>
</dbReference>
<evidence type="ECO:0000313" key="4">
    <source>
        <dbReference type="EMBL" id="CAH0102911.1"/>
    </source>
</evidence>
<keyword evidence="1" id="KW-0233">DNA recombination</keyword>
<accession>A0A8J2RPW4</accession>
<dbReference type="GO" id="GO:0016787">
    <property type="term" value="F:hydrolase activity"/>
    <property type="evidence" value="ECO:0007669"/>
    <property type="project" value="UniProtKB-KW"/>
</dbReference>
<keyword evidence="1" id="KW-0378">Hydrolase</keyword>
<proteinExistence type="inferred from homology"/>
<feature type="domain" description="DNA helicase Pif1-like DEAD-box helicase" evidence="3">
    <location>
        <begin position="8"/>
        <end position="81"/>
    </location>
</feature>
<evidence type="ECO:0000256" key="2">
    <source>
        <dbReference type="SAM" id="SignalP"/>
    </source>
</evidence>
<dbReference type="EMBL" id="CAKKLH010000097">
    <property type="protein sequence ID" value="CAH0102911.1"/>
    <property type="molecule type" value="Genomic_DNA"/>
</dbReference>
<evidence type="ECO:0000313" key="5">
    <source>
        <dbReference type="Proteomes" id="UP000789390"/>
    </source>
</evidence>
<dbReference type="InterPro" id="IPR010285">
    <property type="entry name" value="DNA_helicase_pif1-like_DEAD"/>
</dbReference>
<keyword evidence="1" id="KW-0234">DNA repair</keyword>
<dbReference type="GO" id="GO:0043139">
    <property type="term" value="F:5'-3' DNA helicase activity"/>
    <property type="evidence" value="ECO:0007669"/>
    <property type="project" value="UniProtKB-EC"/>
</dbReference>
<comment type="similarity">
    <text evidence="1">Belongs to the helicase family.</text>
</comment>
<dbReference type="InterPro" id="IPR027417">
    <property type="entry name" value="P-loop_NTPase"/>
</dbReference>
<dbReference type="Proteomes" id="UP000789390">
    <property type="component" value="Unassembled WGS sequence"/>
</dbReference>
<protein>
    <recommendedName>
        <fullName evidence="1">ATP-dependent DNA helicase</fullName>
        <ecNumber evidence="1">5.6.2.3</ecNumber>
    </recommendedName>
</protein>
<gene>
    <name evidence="4" type="ORF">DGAL_LOCUS5435</name>
</gene>
<evidence type="ECO:0000256" key="1">
    <source>
        <dbReference type="RuleBase" id="RU363044"/>
    </source>
</evidence>
<keyword evidence="1" id="KW-0547">Nucleotide-binding</keyword>
<dbReference type="Pfam" id="PF05970">
    <property type="entry name" value="PIF1"/>
    <property type="match status" value="1"/>
</dbReference>
<sequence length="254" mass="28645">MLSMGVSMACVALTGIAASNLPRGRKIHSFFNFPVNMKVSALNRLKNQTDVKTLGVFVIDEISYISPELLGQIAKRLQQIMGMRCSGDVLHSAVLQRMRNPRADESRVDPDYLESIKTITPFDFRNDIEWYTAPIVVTTREFLYKRNPQFIGSFVADAPGYLTENVNSSIGLCNGTPIQYHSMTLDTREDFHRILSFIQNGVPNIELEYPPSFIHVKIPNADPTEFLNMTLIPGEVIIPVKLQQAETYSVQFLD</sequence>